<protein>
    <submittedName>
        <fullName evidence="1">DUF3800 domain-containing protein</fullName>
    </submittedName>
</protein>
<dbReference type="EMBL" id="SDWJ01000002">
    <property type="protein sequence ID" value="MVZ98722.1"/>
    <property type="molecule type" value="Genomic_DNA"/>
</dbReference>
<keyword evidence="2" id="KW-1185">Reference proteome</keyword>
<proteinExistence type="predicted"/>
<dbReference type="OrthoDB" id="7445675at2"/>
<organism evidence="1 2">
    <name type="scientific">Sphingorhabdus profundilacus</name>
    <dbReference type="NCBI Taxonomy" id="2509718"/>
    <lineage>
        <taxon>Bacteria</taxon>
        <taxon>Pseudomonadati</taxon>
        <taxon>Pseudomonadota</taxon>
        <taxon>Alphaproteobacteria</taxon>
        <taxon>Sphingomonadales</taxon>
        <taxon>Sphingomonadaceae</taxon>
        <taxon>Sphingorhabdus</taxon>
    </lineage>
</organism>
<evidence type="ECO:0000313" key="2">
    <source>
        <dbReference type="Proteomes" id="UP000471147"/>
    </source>
</evidence>
<comment type="caution">
    <text evidence="1">The sequence shown here is derived from an EMBL/GenBank/DDBJ whole genome shotgun (WGS) entry which is preliminary data.</text>
</comment>
<gene>
    <name evidence="1" type="ORF">EUU23_13595</name>
</gene>
<dbReference type="Proteomes" id="UP000471147">
    <property type="component" value="Unassembled WGS sequence"/>
</dbReference>
<accession>A0A6I4LZ53</accession>
<dbReference type="AlphaFoldDB" id="A0A6I4LZ53"/>
<dbReference type="RefSeq" id="WP_160354586.1">
    <property type="nucleotide sequence ID" value="NZ_SDWJ01000002.1"/>
</dbReference>
<reference evidence="1 2" key="1">
    <citation type="submission" date="2019-01" db="EMBL/GenBank/DDBJ databases">
        <title>Sphingorhabdus lacus sp.nov., isolated from an oligotrophic freshwater lake.</title>
        <authorList>
            <person name="Park M."/>
        </authorList>
    </citation>
    <scope>NUCLEOTIDE SEQUENCE [LARGE SCALE GENOMIC DNA]</scope>
    <source>
        <strain evidence="1 2">IMCC26285</strain>
    </source>
</reference>
<sequence length="208" mass="22053">MPIYCDESGGVGRGVMTLAGLSIEAADAEKTLARFREVTGLTGELKGSRIDLAERALLFELLGDGPWSATVGIAISVLTPAQGSDRGDHDAAIYAALLQDVIGAMTPATDGCVNVFIDDGRYGPDTLARVRKDIATIIGPCGTAQLELSHRLPGLQIADVIANTFFNRAMVTERQARMAAIVAPWLESGKIRMLLLSDPAKSEDKNAK</sequence>
<evidence type="ECO:0000313" key="1">
    <source>
        <dbReference type="EMBL" id="MVZ98722.1"/>
    </source>
</evidence>
<name>A0A6I4LZ53_9SPHN</name>